<feature type="transmembrane region" description="Helical" evidence="7">
    <location>
        <begin position="219"/>
        <end position="238"/>
    </location>
</feature>
<organism evidence="8 9">
    <name type="scientific">Pleodorina starrii</name>
    <dbReference type="NCBI Taxonomy" id="330485"/>
    <lineage>
        <taxon>Eukaryota</taxon>
        <taxon>Viridiplantae</taxon>
        <taxon>Chlorophyta</taxon>
        <taxon>core chlorophytes</taxon>
        <taxon>Chlorophyceae</taxon>
        <taxon>CS clade</taxon>
        <taxon>Chlamydomonadales</taxon>
        <taxon>Volvocaceae</taxon>
        <taxon>Pleodorina</taxon>
    </lineage>
</organism>
<evidence type="ECO:0000256" key="1">
    <source>
        <dbReference type="ARBA" id="ARBA00004651"/>
    </source>
</evidence>
<evidence type="ECO:0000256" key="2">
    <source>
        <dbReference type="ARBA" id="ARBA00022475"/>
    </source>
</evidence>
<evidence type="ECO:0000256" key="5">
    <source>
        <dbReference type="ARBA" id="ARBA00023136"/>
    </source>
</evidence>
<comment type="caution">
    <text evidence="8">The sequence shown here is derived from an EMBL/GenBank/DDBJ whole genome shotgun (WGS) entry which is preliminary data.</text>
</comment>
<proteinExistence type="predicted"/>
<evidence type="ECO:0000256" key="4">
    <source>
        <dbReference type="ARBA" id="ARBA00022989"/>
    </source>
</evidence>
<evidence type="ECO:0000313" key="8">
    <source>
        <dbReference type="EMBL" id="GLC62594.1"/>
    </source>
</evidence>
<feature type="transmembrane region" description="Helical" evidence="7">
    <location>
        <begin position="394"/>
        <end position="418"/>
    </location>
</feature>
<keyword evidence="4 7" id="KW-1133">Transmembrane helix</keyword>
<keyword evidence="9" id="KW-1185">Reference proteome</keyword>
<keyword evidence="2" id="KW-1003">Cell membrane</keyword>
<feature type="transmembrane region" description="Helical" evidence="7">
    <location>
        <begin position="113"/>
        <end position="135"/>
    </location>
</feature>
<feature type="region of interest" description="Disordered" evidence="6">
    <location>
        <begin position="1"/>
        <end position="66"/>
    </location>
</feature>
<dbReference type="PANTHER" id="PTHR30250">
    <property type="entry name" value="PST FAMILY PREDICTED COLANIC ACID TRANSPORTER"/>
    <property type="match status" value="1"/>
</dbReference>
<dbReference type="EMBL" id="BRXU01000067">
    <property type="protein sequence ID" value="GLC62594.1"/>
    <property type="molecule type" value="Genomic_DNA"/>
</dbReference>
<feature type="transmembrane region" description="Helical" evidence="7">
    <location>
        <begin position="250"/>
        <end position="272"/>
    </location>
</feature>
<feature type="transmembrane region" description="Helical" evidence="7">
    <location>
        <begin position="346"/>
        <end position="373"/>
    </location>
</feature>
<dbReference type="AlphaFoldDB" id="A0A9W6FAQ5"/>
<comment type="subcellular location">
    <subcellularLocation>
        <location evidence="1">Cell membrane</location>
        <topology evidence="1">Multi-pass membrane protein</topology>
    </subcellularLocation>
</comment>
<dbReference type="Proteomes" id="UP001165080">
    <property type="component" value="Unassembled WGS sequence"/>
</dbReference>
<feature type="transmembrane region" description="Helical" evidence="7">
    <location>
        <begin position="546"/>
        <end position="573"/>
    </location>
</feature>
<dbReference type="PANTHER" id="PTHR30250:SF26">
    <property type="entry name" value="PSMA PROTEIN"/>
    <property type="match status" value="1"/>
</dbReference>
<feature type="transmembrane region" description="Helical" evidence="7">
    <location>
        <begin position="483"/>
        <end position="504"/>
    </location>
</feature>
<sequence length="621" mass="65221">MLGNLTAITAAGDRPPGKAHPVASTRSRSRRYIAACSKKSSRPLSTARPSVNTARPSSRAATATATSNSVSSLADDDFRNLWCRGGGLVRSRWRAVLFPAPDHTNVDNPLGSAFALTVTGVFIQGLARFGYSFLVVHLMGVEANGQVAFMISVATLLVLLWPQATGTAAAKYIAMARGRGDPVAQAAVAAYTARWAGLSAVLLGVAGALWVGWQTDTGWVPAVSTGLLVVALGAYTFVRGVRTGNNQFVTATAWDTISSVLTLTLLGVVLVAGWQPLLLLPLCLGYLLFALPSWSRPSPVPLDTPTRRAIVGFTAWGSVQLLAASGLLQLSVVLGRAHDTLTALGLYGIAVSVATPASMLSGAMLTALAPAVARRFAAGDHAGLTAEVDRVMRIMVTVFLPVFGLLILWAGPVLGLLFQERGTPAQPLLVVLLLAVSVSSFNAANLRLNGTQAWGVKALAASNVTGFLVGLSVILWVGPSLGVMGSAIGYLVGSLVAAVGPLVIVWRVDAMRWWPLVLRITTGYSLILTGRWWLGDHFHLIPTLGASAAFLILTGGGLAPVIDGIIVTAALFAPTGDLVVFFNPPDGSRYAWIYDPLDRADLAPWAARFGDVRWGGRTNQP</sequence>
<feature type="transmembrane region" description="Helical" evidence="7">
    <location>
        <begin position="516"/>
        <end position="534"/>
    </location>
</feature>
<feature type="compositionally biased region" description="Low complexity" evidence="6">
    <location>
        <begin position="53"/>
        <end position="66"/>
    </location>
</feature>
<feature type="transmembrane region" description="Helical" evidence="7">
    <location>
        <begin position="458"/>
        <end position="477"/>
    </location>
</feature>
<feature type="transmembrane region" description="Helical" evidence="7">
    <location>
        <begin position="147"/>
        <end position="174"/>
    </location>
</feature>
<feature type="transmembrane region" description="Helical" evidence="7">
    <location>
        <begin position="309"/>
        <end position="334"/>
    </location>
</feature>
<feature type="transmembrane region" description="Helical" evidence="7">
    <location>
        <begin position="278"/>
        <end position="297"/>
    </location>
</feature>
<accession>A0A9W6FAQ5</accession>
<evidence type="ECO:0008006" key="10">
    <source>
        <dbReference type="Google" id="ProtNLM"/>
    </source>
</evidence>
<protein>
    <recommendedName>
        <fullName evidence="10">Polysaccharide biosynthesis protein C-terminal domain-containing protein</fullName>
    </recommendedName>
</protein>
<name>A0A9W6FAQ5_9CHLO</name>
<evidence type="ECO:0000256" key="7">
    <source>
        <dbReference type="SAM" id="Phobius"/>
    </source>
</evidence>
<dbReference type="InterPro" id="IPR050833">
    <property type="entry name" value="Poly_Biosynth_Transport"/>
</dbReference>
<evidence type="ECO:0000256" key="6">
    <source>
        <dbReference type="SAM" id="MobiDB-lite"/>
    </source>
</evidence>
<feature type="compositionally biased region" description="Polar residues" evidence="6">
    <location>
        <begin position="42"/>
        <end position="52"/>
    </location>
</feature>
<keyword evidence="5 7" id="KW-0472">Membrane</keyword>
<feature type="transmembrane region" description="Helical" evidence="7">
    <location>
        <begin position="195"/>
        <end position="213"/>
    </location>
</feature>
<keyword evidence="3 7" id="KW-0812">Transmembrane</keyword>
<dbReference type="GO" id="GO:0005886">
    <property type="term" value="C:plasma membrane"/>
    <property type="evidence" value="ECO:0007669"/>
    <property type="project" value="UniProtKB-SubCell"/>
</dbReference>
<gene>
    <name evidence="8" type="primary">PLESTB003727</name>
    <name evidence="8" type="ORF">PLESTB_001917400</name>
</gene>
<feature type="transmembrane region" description="Helical" evidence="7">
    <location>
        <begin position="424"/>
        <end position="446"/>
    </location>
</feature>
<evidence type="ECO:0000256" key="3">
    <source>
        <dbReference type="ARBA" id="ARBA00022692"/>
    </source>
</evidence>
<reference evidence="8 9" key="1">
    <citation type="journal article" date="2023" name="Commun. Biol.">
        <title>Reorganization of the ancestral sex-determining regions during the evolution of trioecy in Pleodorina starrii.</title>
        <authorList>
            <person name="Takahashi K."/>
            <person name="Suzuki S."/>
            <person name="Kawai-Toyooka H."/>
            <person name="Yamamoto K."/>
            <person name="Hamaji T."/>
            <person name="Ootsuki R."/>
            <person name="Yamaguchi H."/>
            <person name="Kawachi M."/>
            <person name="Higashiyama T."/>
            <person name="Nozaki H."/>
        </authorList>
    </citation>
    <scope>NUCLEOTIDE SEQUENCE [LARGE SCALE GENOMIC DNA]</scope>
    <source>
        <strain evidence="8 9">NIES-4479</strain>
    </source>
</reference>
<evidence type="ECO:0000313" key="9">
    <source>
        <dbReference type="Proteomes" id="UP001165080"/>
    </source>
</evidence>